<name>A0AAV2DT80_9ROSI</name>
<proteinExistence type="predicted"/>
<dbReference type="EMBL" id="OZ034816">
    <property type="protein sequence ID" value="CAL1376613.1"/>
    <property type="molecule type" value="Genomic_DNA"/>
</dbReference>
<organism evidence="2 3">
    <name type="scientific">Linum trigynum</name>
    <dbReference type="NCBI Taxonomy" id="586398"/>
    <lineage>
        <taxon>Eukaryota</taxon>
        <taxon>Viridiplantae</taxon>
        <taxon>Streptophyta</taxon>
        <taxon>Embryophyta</taxon>
        <taxon>Tracheophyta</taxon>
        <taxon>Spermatophyta</taxon>
        <taxon>Magnoliopsida</taxon>
        <taxon>eudicotyledons</taxon>
        <taxon>Gunneridae</taxon>
        <taxon>Pentapetalae</taxon>
        <taxon>rosids</taxon>
        <taxon>fabids</taxon>
        <taxon>Malpighiales</taxon>
        <taxon>Linaceae</taxon>
        <taxon>Linum</taxon>
    </lineage>
</organism>
<accession>A0AAV2DT80</accession>
<keyword evidence="3" id="KW-1185">Reference proteome</keyword>
<reference evidence="2 3" key="1">
    <citation type="submission" date="2024-04" db="EMBL/GenBank/DDBJ databases">
        <authorList>
            <person name="Fracassetti M."/>
        </authorList>
    </citation>
    <scope>NUCLEOTIDE SEQUENCE [LARGE SCALE GENOMIC DNA]</scope>
</reference>
<evidence type="ECO:0000256" key="1">
    <source>
        <dbReference type="SAM" id="MobiDB-lite"/>
    </source>
</evidence>
<dbReference type="AlphaFoldDB" id="A0AAV2DT80"/>
<sequence>MELRDRPILLPGERERPTKRRIRKSRALTVQDSEIVEGRKKLLDTKKAKSSHELEKRRSCLFAALPSSNGPSAGIDTLSQKTPKGVAPAPARSDRSLLQTVQS</sequence>
<evidence type="ECO:0000313" key="3">
    <source>
        <dbReference type="Proteomes" id="UP001497516"/>
    </source>
</evidence>
<evidence type="ECO:0000313" key="2">
    <source>
        <dbReference type="EMBL" id="CAL1376613.1"/>
    </source>
</evidence>
<feature type="compositionally biased region" description="Polar residues" evidence="1">
    <location>
        <begin position="66"/>
        <end position="82"/>
    </location>
</feature>
<feature type="compositionally biased region" description="Basic and acidic residues" evidence="1">
    <location>
        <begin position="1"/>
        <end position="16"/>
    </location>
</feature>
<gene>
    <name evidence="2" type="ORF">LTRI10_LOCUS18332</name>
</gene>
<protein>
    <submittedName>
        <fullName evidence="2">Uncharacterized protein</fullName>
    </submittedName>
</protein>
<dbReference type="Proteomes" id="UP001497516">
    <property type="component" value="Chromosome 3"/>
</dbReference>
<feature type="region of interest" description="Disordered" evidence="1">
    <location>
        <begin position="65"/>
        <end position="103"/>
    </location>
</feature>
<feature type="region of interest" description="Disordered" evidence="1">
    <location>
        <begin position="1"/>
        <end position="25"/>
    </location>
</feature>